<dbReference type="Proteomes" id="UP000054018">
    <property type="component" value="Unassembled WGS sequence"/>
</dbReference>
<protein>
    <submittedName>
        <fullName evidence="2">Unplaced genomic scaffold scaffold_79, whole genome shotgun sequence</fullName>
    </submittedName>
</protein>
<sequence length="80" mass="8586">MGHLFHRSNNTRSGPLATETTDNSIGSQLNAAQQAMKDMKSIPLAFQTTIGLVGQADAAVTTIQNMETILQPLKLFNSVV</sequence>
<feature type="non-terminal residue" evidence="2">
    <location>
        <position position="80"/>
    </location>
</feature>
<reference evidence="2 3" key="1">
    <citation type="submission" date="2014-04" db="EMBL/GenBank/DDBJ databases">
        <authorList>
            <consortium name="DOE Joint Genome Institute"/>
            <person name="Kuo A."/>
            <person name="Kohler A."/>
            <person name="Costa M.D."/>
            <person name="Nagy L.G."/>
            <person name="Floudas D."/>
            <person name="Copeland A."/>
            <person name="Barry K.W."/>
            <person name="Cichocki N."/>
            <person name="Veneault-Fourrey C."/>
            <person name="LaButti K."/>
            <person name="Lindquist E.A."/>
            <person name="Lipzen A."/>
            <person name="Lundell T."/>
            <person name="Morin E."/>
            <person name="Murat C."/>
            <person name="Sun H."/>
            <person name="Tunlid A."/>
            <person name="Henrissat B."/>
            <person name="Grigoriev I.V."/>
            <person name="Hibbett D.S."/>
            <person name="Martin F."/>
            <person name="Nordberg H.P."/>
            <person name="Cantor M.N."/>
            <person name="Hua S.X."/>
        </authorList>
    </citation>
    <scope>NUCLEOTIDE SEQUENCE [LARGE SCALE GENOMIC DNA]</scope>
    <source>
        <strain evidence="2 3">441</strain>
    </source>
</reference>
<name>A0A0C9ZDM0_9AGAM</name>
<feature type="region of interest" description="Disordered" evidence="1">
    <location>
        <begin position="1"/>
        <end position="23"/>
    </location>
</feature>
<accession>A0A0C9ZDM0</accession>
<dbReference type="OrthoDB" id="2693510at2759"/>
<dbReference type="HOGENOM" id="CLU_2596667_0_0_1"/>
<evidence type="ECO:0000313" key="3">
    <source>
        <dbReference type="Proteomes" id="UP000054018"/>
    </source>
</evidence>
<keyword evidence="3" id="KW-1185">Reference proteome</keyword>
<evidence type="ECO:0000313" key="2">
    <source>
        <dbReference type="EMBL" id="KIK20557.1"/>
    </source>
</evidence>
<dbReference type="EMBL" id="KN833763">
    <property type="protein sequence ID" value="KIK20557.1"/>
    <property type="molecule type" value="Genomic_DNA"/>
</dbReference>
<feature type="compositionally biased region" description="Polar residues" evidence="1">
    <location>
        <begin position="7"/>
        <end position="23"/>
    </location>
</feature>
<gene>
    <name evidence="2" type="ORF">PISMIDRAFT_682251</name>
</gene>
<reference evidence="3" key="2">
    <citation type="submission" date="2015-01" db="EMBL/GenBank/DDBJ databases">
        <title>Evolutionary Origins and Diversification of the Mycorrhizal Mutualists.</title>
        <authorList>
            <consortium name="DOE Joint Genome Institute"/>
            <consortium name="Mycorrhizal Genomics Consortium"/>
            <person name="Kohler A."/>
            <person name="Kuo A."/>
            <person name="Nagy L.G."/>
            <person name="Floudas D."/>
            <person name="Copeland A."/>
            <person name="Barry K.W."/>
            <person name="Cichocki N."/>
            <person name="Veneault-Fourrey C."/>
            <person name="LaButti K."/>
            <person name="Lindquist E.A."/>
            <person name="Lipzen A."/>
            <person name="Lundell T."/>
            <person name="Morin E."/>
            <person name="Murat C."/>
            <person name="Riley R."/>
            <person name="Ohm R."/>
            <person name="Sun H."/>
            <person name="Tunlid A."/>
            <person name="Henrissat B."/>
            <person name="Grigoriev I.V."/>
            <person name="Hibbett D.S."/>
            <person name="Martin F."/>
        </authorList>
    </citation>
    <scope>NUCLEOTIDE SEQUENCE [LARGE SCALE GENOMIC DNA]</scope>
    <source>
        <strain evidence="3">441</strain>
    </source>
</reference>
<organism evidence="2 3">
    <name type="scientific">Pisolithus microcarpus 441</name>
    <dbReference type="NCBI Taxonomy" id="765257"/>
    <lineage>
        <taxon>Eukaryota</taxon>
        <taxon>Fungi</taxon>
        <taxon>Dikarya</taxon>
        <taxon>Basidiomycota</taxon>
        <taxon>Agaricomycotina</taxon>
        <taxon>Agaricomycetes</taxon>
        <taxon>Agaricomycetidae</taxon>
        <taxon>Boletales</taxon>
        <taxon>Sclerodermatineae</taxon>
        <taxon>Pisolithaceae</taxon>
        <taxon>Pisolithus</taxon>
    </lineage>
</organism>
<evidence type="ECO:0000256" key="1">
    <source>
        <dbReference type="SAM" id="MobiDB-lite"/>
    </source>
</evidence>
<dbReference type="AlphaFoldDB" id="A0A0C9ZDM0"/>
<proteinExistence type="predicted"/>
<dbReference type="STRING" id="765257.A0A0C9ZDM0"/>